<evidence type="ECO:0000256" key="1">
    <source>
        <dbReference type="ARBA" id="ARBA00001933"/>
    </source>
</evidence>
<dbReference type="PANTHER" id="PTHR43586">
    <property type="entry name" value="CYSTEINE DESULFURASE"/>
    <property type="match status" value="1"/>
</dbReference>
<sequence length="491" mass="51551">MSIAPSTQSHSIHRRPRLRAVPDVDLLAPRTGSDAVARLAHPSHPSHRGAAGLDHAGLPPVVRAGLVPTLSGDWVDYANLDHAASTPAFERVAQAVESATRTYSSVHRGTGWLSRVTSAHYEAARDEVARFVGAREDDVVVFTRGTTDSVNLLARALPRNTTVIVFNSEHHATLLPWPKRGTVRLPVPGSARDAEVLLESALRDLPAGTARRPRQALVVLTAASNVTGEFWPVESLTAIARRHGARVLLDAAQSAAHRPIDLAALDVDWVAFSGHKLHAPFGTGVLAGRSDWLDAAAPYLAGGGATAQVTAEATRWATGAARHEAGSPNVLGAVALAAACATIREHRAAIDAHEAALTTALRAGLRAIDGVQTYSLFGEDTVRGPVVTFTVDGLDSQLVAAALSAEHGIGVRAGKFCAHILVDTLLEEGSDEHDSAVRVSAGLASTPEHVARLVAAVTALAADGPGAEYELTQQGWAPVDDTRELDAPLPW</sequence>
<feature type="domain" description="Aminotransferase class V" evidence="3">
    <location>
        <begin position="79"/>
        <end position="453"/>
    </location>
</feature>
<dbReference type="RefSeq" id="WP_246196792.1">
    <property type="nucleotide sequence ID" value="NZ_BAABFX010000015.1"/>
</dbReference>
<keyword evidence="2" id="KW-0663">Pyridoxal phosphate</keyword>
<dbReference type="Gene3D" id="3.40.640.10">
    <property type="entry name" value="Type I PLP-dependent aspartate aminotransferase-like (Major domain)"/>
    <property type="match status" value="1"/>
</dbReference>
<dbReference type="GO" id="GO:0008483">
    <property type="term" value="F:transaminase activity"/>
    <property type="evidence" value="ECO:0007669"/>
    <property type="project" value="UniProtKB-KW"/>
</dbReference>
<evidence type="ECO:0000259" key="3">
    <source>
        <dbReference type="Pfam" id="PF00266"/>
    </source>
</evidence>
<dbReference type="InterPro" id="IPR015422">
    <property type="entry name" value="PyrdxlP-dep_Trfase_small"/>
</dbReference>
<evidence type="ECO:0000256" key="2">
    <source>
        <dbReference type="ARBA" id="ARBA00022898"/>
    </source>
</evidence>
<reference evidence="5" key="1">
    <citation type="journal article" date="2019" name="Int. J. Syst. Evol. Microbiol.">
        <title>The Global Catalogue of Microorganisms (GCM) 10K type strain sequencing project: providing services to taxonomists for standard genome sequencing and annotation.</title>
        <authorList>
            <consortium name="The Broad Institute Genomics Platform"/>
            <consortium name="The Broad Institute Genome Sequencing Center for Infectious Disease"/>
            <person name="Wu L."/>
            <person name="Ma J."/>
        </authorList>
    </citation>
    <scope>NUCLEOTIDE SEQUENCE [LARGE SCALE GENOMIC DNA]</scope>
    <source>
        <strain evidence="5">JCM 17738</strain>
    </source>
</reference>
<dbReference type="Gene3D" id="3.90.1150.10">
    <property type="entry name" value="Aspartate Aminotransferase, domain 1"/>
    <property type="match status" value="1"/>
</dbReference>
<dbReference type="Proteomes" id="UP001500390">
    <property type="component" value="Unassembled WGS sequence"/>
</dbReference>
<dbReference type="Pfam" id="PF00266">
    <property type="entry name" value="Aminotran_5"/>
    <property type="match status" value="1"/>
</dbReference>
<protein>
    <submittedName>
        <fullName evidence="4">Aminotransferase class V-fold PLP-dependent enzyme</fullName>
    </submittedName>
</protein>
<dbReference type="InterPro" id="IPR015421">
    <property type="entry name" value="PyrdxlP-dep_Trfase_major"/>
</dbReference>
<dbReference type="EMBL" id="BAABFX010000015">
    <property type="protein sequence ID" value="GAA4390646.1"/>
    <property type="molecule type" value="Genomic_DNA"/>
</dbReference>
<dbReference type="PANTHER" id="PTHR43586:SF8">
    <property type="entry name" value="CYSTEINE DESULFURASE 1, CHLOROPLASTIC"/>
    <property type="match status" value="1"/>
</dbReference>
<dbReference type="InterPro" id="IPR000192">
    <property type="entry name" value="Aminotrans_V_dom"/>
</dbReference>
<keyword evidence="4" id="KW-0808">Transferase</keyword>
<name>A0ABP8JH06_9MICO</name>
<organism evidence="4 5">
    <name type="scientific">Ornithinibacter aureus</name>
    <dbReference type="NCBI Taxonomy" id="622664"/>
    <lineage>
        <taxon>Bacteria</taxon>
        <taxon>Bacillati</taxon>
        <taxon>Actinomycetota</taxon>
        <taxon>Actinomycetes</taxon>
        <taxon>Micrococcales</taxon>
        <taxon>Intrasporangiaceae</taxon>
        <taxon>Ornithinibacter</taxon>
    </lineage>
</organism>
<dbReference type="SUPFAM" id="SSF53383">
    <property type="entry name" value="PLP-dependent transferases"/>
    <property type="match status" value="1"/>
</dbReference>
<comment type="cofactor">
    <cofactor evidence="1">
        <name>pyridoxal 5'-phosphate</name>
        <dbReference type="ChEBI" id="CHEBI:597326"/>
    </cofactor>
</comment>
<accession>A0ABP8JH06</accession>
<gene>
    <name evidence="4" type="ORF">GCM10023153_07910</name>
</gene>
<evidence type="ECO:0000313" key="5">
    <source>
        <dbReference type="Proteomes" id="UP001500390"/>
    </source>
</evidence>
<keyword evidence="4" id="KW-0032">Aminotransferase</keyword>
<dbReference type="InterPro" id="IPR015424">
    <property type="entry name" value="PyrdxlP-dep_Trfase"/>
</dbReference>
<evidence type="ECO:0000313" key="4">
    <source>
        <dbReference type="EMBL" id="GAA4390646.1"/>
    </source>
</evidence>
<comment type="caution">
    <text evidence="4">The sequence shown here is derived from an EMBL/GenBank/DDBJ whole genome shotgun (WGS) entry which is preliminary data.</text>
</comment>
<keyword evidence="5" id="KW-1185">Reference proteome</keyword>
<proteinExistence type="predicted"/>